<reference evidence="2" key="1">
    <citation type="submission" date="2019-11" db="EMBL/GenBank/DDBJ databases">
        <authorList>
            <person name="Feng L."/>
        </authorList>
    </citation>
    <scope>NUCLEOTIDE SEQUENCE</scope>
    <source>
        <strain evidence="2">PdistasonisLFYP31</strain>
    </source>
</reference>
<feature type="transmembrane region" description="Helical" evidence="1">
    <location>
        <begin position="143"/>
        <end position="166"/>
    </location>
</feature>
<dbReference type="PANTHER" id="PTHR39165">
    <property type="entry name" value="IG HYPOTHETICAL 17883"/>
    <property type="match status" value="1"/>
</dbReference>
<organism evidence="2">
    <name type="scientific">Parabacteroides distasonis</name>
    <dbReference type="NCBI Taxonomy" id="823"/>
    <lineage>
        <taxon>Bacteria</taxon>
        <taxon>Pseudomonadati</taxon>
        <taxon>Bacteroidota</taxon>
        <taxon>Bacteroidia</taxon>
        <taxon>Bacteroidales</taxon>
        <taxon>Tannerellaceae</taxon>
        <taxon>Parabacteroides</taxon>
    </lineage>
</organism>
<name>A0A6N3BP43_PARDI</name>
<dbReference type="Pfam" id="PF04306">
    <property type="entry name" value="DUF456"/>
    <property type="match status" value="1"/>
</dbReference>
<dbReference type="EMBL" id="CACRUW010000007">
    <property type="protein sequence ID" value="VYU04329.1"/>
    <property type="molecule type" value="Genomic_DNA"/>
</dbReference>
<proteinExistence type="predicted"/>
<keyword evidence="1" id="KW-1133">Transmembrane helix</keyword>
<accession>A0A6N3BP43</accession>
<evidence type="ECO:0008006" key="3">
    <source>
        <dbReference type="Google" id="ProtNLM"/>
    </source>
</evidence>
<keyword evidence="1" id="KW-0812">Transmembrane</keyword>
<feature type="transmembrane region" description="Helical" evidence="1">
    <location>
        <begin position="96"/>
        <end position="123"/>
    </location>
</feature>
<evidence type="ECO:0000256" key="1">
    <source>
        <dbReference type="SAM" id="Phobius"/>
    </source>
</evidence>
<dbReference type="AlphaFoldDB" id="A0A6N3BP43"/>
<protein>
    <recommendedName>
        <fullName evidence="3">DUF456 family protein</fullName>
    </recommendedName>
</protein>
<gene>
    <name evidence="2" type="ORF">PDLFYP31_01691</name>
</gene>
<feature type="transmembrane region" description="Helical" evidence="1">
    <location>
        <begin position="46"/>
        <end position="75"/>
    </location>
</feature>
<evidence type="ECO:0000313" key="2">
    <source>
        <dbReference type="EMBL" id="VYU04329.1"/>
    </source>
</evidence>
<keyword evidence="1" id="KW-0472">Membrane</keyword>
<feature type="transmembrane region" description="Helical" evidence="1">
    <location>
        <begin position="18"/>
        <end position="40"/>
    </location>
</feature>
<dbReference type="InterPro" id="IPR007403">
    <property type="entry name" value="DUF456"/>
</dbReference>
<dbReference type="PANTHER" id="PTHR39165:SF1">
    <property type="entry name" value="DUF456 DOMAIN-CONTAINING PROTEIN"/>
    <property type="match status" value="1"/>
</dbReference>
<sequence>MFVSLPIYISQKLKYMDILLVILGVICLLVGLAGCFLPILPGPPVAYLALWLLHFTGYAEFTVTELVVWGLLVVLAQAMDYVTPMLGTKYSGGSKWGNWGCAVGTVAGMFVFPPWGILLGPFVGAFVGELLGGKASGDALKAGFGAFAGFLLSVVLKVTLCGYFIYSFVRGIIN</sequence>